<dbReference type="EMBL" id="JAGMWT010000004">
    <property type="protein sequence ID" value="KAH7130065.1"/>
    <property type="molecule type" value="Genomic_DNA"/>
</dbReference>
<comment type="caution">
    <text evidence="1">The sequence shown here is derived from an EMBL/GenBank/DDBJ whole genome shotgun (WGS) entry which is preliminary data.</text>
</comment>
<proteinExistence type="predicted"/>
<evidence type="ECO:0000313" key="1">
    <source>
        <dbReference type="EMBL" id="KAH7130065.1"/>
    </source>
</evidence>
<gene>
    <name evidence="1" type="ORF">B0J11DRAFT_406183</name>
</gene>
<name>A0A9P9E147_9PLEO</name>
<accession>A0A9P9E147</accession>
<organism evidence="1 2">
    <name type="scientific">Dendryphion nanum</name>
    <dbReference type="NCBI Taxonomy" id="256645"/>
    <lineage>
        <taxon>Eukaryota</taxon>
        <taxon>Fungi</taxon>
        <taxon>Dikarya</taxon>
        <taxon>Ascomycota</taxon>
        <taxon>Pezizomycotina</taxon>
        <taxon>Dothideomycetes</taxon>
        <taxon>Pleosporomycetidae</taxon>
        <taxon>Pleosporales</taxon>
        <taxon>Torulaceae</taxon>
        <taxon>Dendryphion</taxon>
    </lineage>
</organism>
<evidence type="ECO:0000313" key="2">
    <source>
        <dbReference type="Proteomes" id="UP000700596"/>
    </source>
</evidence>
<reference evidence="1" key="1">
    <citation type="journal article" date="2021" name="Nat. Commun.">
        <title>Genetic determinants of endophytism in the Arabidopsis root mycobiome.</title>
        <authorList>
            <person name="Mesny F."/>
            <person name="Miyauchi S."/>
            <person name="Thiergart T."/>
            <person name="Pickel B."/>
            <person name="Atanasova L."/>
            <person name="Karlsson M."/>
            <person name="Huettel B."/>
            <person name="Barry K.W."/>
            <person name="Haridas S."/>
            <person name="Chen C."/>
            <person name="Bauer D."/>
            <person name="Andreopoulos W."/>
            <person name="Pangilinan J."/>
            <person name="LaButti K."/>
            <person name="Riley R."/>
            <person name="Lipzen A."/>
            <person name="Clum A."/>
            <person name="Drula E."/>
            <person name="Henrissat B."/>
            <person name="Kohler A."/>
            <person name="Grigoriev I.V."/>
            <person name="Martin F.M."/>
            <person name="Hacquard S."/>
        </authorList>
    </citation>
    <scope>NUCLEOTIDE SEQUENCE</scope>
    <source>
        <strain evidence="1">MPI-CAGE-CH-0243</strain>
    </source>
</reference>
<dbReference type="Proteomes" id="UP000700596">
    <property type="component" value="Unassembled WGS sequence"/>
</dbReference>
<sequence>DPTISSIITYPEFWVTQITHALTNTVSVKDRPNSHAAKLFSPSTYDALLIESTARAIFLALLDRCIHGFRGPPSFDKSLGKGKESEADRMAGCRERLGNVITALRWNKRICKDVLWEDWKIRLLVNHPCCYDREKDLQMGSNEQR</sequence>
<keyword evidence="2" id="KW-1185">Reference proteome</keyword>
<dbReference type="AlphaFoldDB" id="A0A9P9E147"/>
<feature type="non-terminal residue" evidence="1">
    <location>
        <position position="1"/>
    </location>
</feature>
<protein>
    <submittedName>
        <fullName evidence="1">Uncharacterized protein</fullName>
    </submittedName>
</protein>
<dbReference type="OrthoDB" id="3801063at2759"/>
<feature type="non-terminal residue" evidence="1">
    <location>
        <position position="145"/>
    </location>
</feature>